<sequence length="365" mass="37037">MSCVLATGAFLKNVAGLSVDGRFTASAMHGDLGTPEACVALEASVSALLDSVHGRVDAVAHDLHPDFHSTRLALALAAELGVPAIGVQHHAAHVAAVTAEHGLDAPVIGLALDGFGLGDDGGAWGGEVLLLDGARHRRLGRLLPLALPGGDRAAQEPWRMAAAALHALGRCAEIEERLGPVVGETAARAVFGLLKRGLNCPPTSSAGRWFDAAAGLLGVSVRQAHEAEAAMALEGLAAAYGDDGETVAAVVQDGVVDLRPVAARLVELGAEGQAARGAALFHRALADGLVEAAAAACAAHGLRRVALAGGCFFNRVLSARIEAGLAARDLEALRPAALADCGDAGLARGQCRIAEHRLAELPETA</sequence>
<dbReference type="GO" id="GO:0008270">
    <property type="term" value="F:zinc ion binding"/>
    <property type="evidence" value="ECO:0007669"/>
    <property type="project" value="TreeGrafter"/>
</dbReference>
<feature type="domain" description="HypF Kae1-like" evidence="2">
    <location>
        <begin position="3"/>
        <end position="100"/>
    </location>
</feature>
<dbReference type="InterPro" id="IPR051060">
    <property type="entry name" value="Carbamoyltrans_HypF-like"/>
</dbReference>
<protein>
    <submittedName>
        <fullName evidence="4">Hydrogenase maturation protein HypF</fullName>
    </submittedName>
</protein>
<dbReference type="RefSeq" id="WP_132649464.1">
    <property type="nucleotide sequence ID" value="NZ_CP181386.1"/>
</dbReference>
<comment type="similarity">
    <text evidence="1">Belongs to the carbamoyltransferase HypF family.</text>
</comment>
<dbReference type="Pfam" id="PF22521">
    <property type="entry name" value="HypF_C_2"/>
    <property type="match status" value="1"/>
</dbReference>
<dbReference type="EMBL" id="SLXD01000018">
    <property type="protein sequence ID" value="TCO98038.1"/>
    <property type="molecule type" value="Genomic_DNA"/>
</dbReference>
<dbReference type="Gene3D" id="3.30.420.360">
    <property type="match status" value="1"/>
</dbReference>
<name>A0A4R2LU91_RUBGE</name>
<dbReference type="Pfam" id="PF17788">
    <property type="entry name" value="HypF_C"/>
    <property type="match status" value="1"/>
</dbReference>
<evidence type="ECO:0000259" key="2">
    <source>
        <dbReference type="Pfam" id="PF17788"/>
    </source>
</evidence>
<evidence type="ECO:0000259" key="3">
    <source>
        <dbReference type="Pfam" id="PF22521"/>
    </source>
</evidence>
<reference evidence="4 5" key="1">
    <citation type="submission" date="2019-03" db="EMBL/GenBank/DDBJ databases">
        <title>Genomic Encyclopedia of Type Strains, Phase IV (KMG-IV): sequencing the most valuable type-strain genomes for metagenomic binning, comparative biology and taxonomic classification.</title>
        <authorList>
            <person name="Goeker M."/>
        </authorList>
    </citation>
    <scope>NUCLEOTIDE SEQUENCE [LARGE SCALE GENOMIC DNA]</scope>
    <source>
        <strain evidence="4 5">DSM 1709</strain>
    </source>
</reference>
<dbReference type="Proteomes" id="UP000295106">
    <property type="component" value="Unassembled WGS sequence"/>
</dbReference>
<dbReference type="GO" id="GO:0051604">
    <property type="term" value="P:protein maturation"/>
    <property type="evidence" value="ECO:0007669"/>
    <property type="project" value="TreeGrafter"/>
</dbReference>
<dbReference type="AlphaFoldDB" id="A0A4R2LU91"/>
<gene>
    <name evidence="4" type="ORF">EV684_11811</name>
</gene>
<accession>A0A4R2LU91</accession>
<evidence type="ECO:0000313" key="4">
    <source>
        <dbReference type="EMBL" id="TCO98038.1"/>
    </source>
</evidence>
<evidence type="ECO:0000256" key="1">
    <source>
        <dbReference type="ARBA" id="ARBA00008097"/>
    </source>
</evidence>
<dbReference type="PANTHER" id="PTHR42959:SF1">
    <property type="entry name" value="CARBAMOYLTRANSFERASE HYPF"/>
    <property type="match status" value="1"/>
</dbReference>
<dbReference type="PANTHER" id="PTHR42959">
    <property type="entry name" value="CARBAMOYLTRANSFERASE"/>
    <property type="match status" value="1"/>
</dbReference>
<dbReference type="Gene3D" id="3.30.420.40">
    <property type="match status" value="1"/>
</dbReference>
<dbReference type="OrthoDB" id="9808093at2"/>
<evidence type="ECO:0000313" key="5">
    <source>
        <dbReference type="Proteomes" id="UP000295106"/>
    </source>
</evidence>
<feature type="domain" description="Carbamoyltransferase Kae1-like" evidence="3">
    <location>
        <begin position="109"/>
        <end position="350"/>
    </location>
</feature>
<organism evidence="4 5">
    <name type="scientific">Rubrivivax gelatinosus</name>
    <name type="common">Rhodocyclus gelatinosus</name>
    <name type="synonym">Rhodopseudomonas gelatinosa</name>
    <dbReference type="NCBI Taxonomy" id="28068"/>
    <lineage>
        <taxon>Bacteria</taxon>
        <taxon>Pseudomonadati</taxon>
        <taxon>Pseudomonadota</taxon>
        <taxon>Betaproteobacteria</taxon>
        <taxon>Burkholderiales</taxon>
        <taxon>Sphaerotilaceae</taxon>
        <taxon>Rubrivivax</taxon>
    </lineage>
</organism>
<proteinExistence type="inferred from homology"/>
<comment type="caution">
    <text evidence="4">The sequence shown here is derived from an EMBL/GenBank/DDBJ whole genome shotgun (WGS) entry which is preliminary data.</text>
</comment>
<dbReference type="GO" id="GO:0016743">
    <property type="term" value="F:carboxyl- or carbamoyltransferase activity"/>
    <property type="evidence" value="ECO:0007669"/>
    <property type="project" value="TreeGrafter"/>
</dbReference>
<dbReference type="GeneID" id="99684030"/>
<dbReference type="InterPro" id="IPR055128">
    <property type="entry name" value="HypF_C_2"/>
</dbReference>
<dbReference type="InterPro" id="IPR041440">
    <property type="entry name" value="HypF_C"/>
</dbReference>